<dbReference type="PANTHER" id="PTHR11528">
    <property type="entry name" value="HEAT SHOCK PROTEIN 90 FAMILY MEMBER"/>
    <property type="match status" value="1"/>
</dbReference>
<evidence type="ECO:0008006" key="5">
    <source>
        <dbReference type="Google" id="ProtNLM"/>
    </source>
</evidence>
<dbReference type="GO" id="GO:0140662">
    <property type="term" value="F:ATP-dependent protein folding chaperone"/>
    <property type="evidence" value="ECO:0007669"/>
    <property type="project" value="InterPro"/>
</dbReference>
<gene>
    <name evidence="4" type="ORF">DBRI00130_LOCUS3366</name>
</gene>
<feature type="region of interest" description="Disordered" evidence="3">
    <location>
        <begin position="82"/>
        <end position="109"/>
    </location>
</feature>
<dbReference type="EMBL" id="HBNS01004144">
    <property type="protein sequence ID" value="CAE4584763.1"/>
    <property type="molecule type" value="Transcribed_RNA"/>
</dbReference>
<proteinExistence type="inferred from homology"/>
<evidence type="ECO:0000256" key="3">
    <source>
        <dbReference type="SAM" id="MobiDB-lite"/>
    </source>
</evidence>
<dbReference type="GO" id="GO:0051082">
    <property type="term" value="F:unfolded protein binding"/>
    <property type="evidence" value="ECO:0007669"/>
    <property type="project" value="InterPro"/>
</dbReference>
<dbReference type="AlphaFoldDB" id="A0A6U3S565"/>
<dbReference type="Gene3D" id="1.20.120.790">
    <property type="entry name" value="Heat shock protein 90, C-terminal domain"/>
    <property type="match status" value="1"/>
</dbReference>
<keyword evidence="2" id="KW-0143">Chaperone</keyword>
<evidence type="ECO:0000256" key="2">
    <source>
        <dbReference type="ARBA" id="ARBA00023186"/>
    </source>
</evidence>
<sequence>MNGELNSFDEYVARCKPEQKEIYYLCAPSRDLALNSPYLEAFEKAGREVIFVYTAIDDFTMANLEKYEGRSIVSAEKSNIDLGIDGDEKSDKEGDEKNEHGKEADDQKKLTGVEAEELCSWFHKTLDQKVASCKVTNRLDSSPAIVTDNESGAMRRMMRMVDTQEGGLDALPLAKQHVLINPKHPIILGLQSIREKEPTLAKVCAEQVFDNCLVAAGLLDDGRTMLPRLNDILLCVVKGANKDEK</sequence>
<dbReference type="InterPro" id="IPR037196">
    <property type="entry name" value="HSP90_C"/>
</dbReference>
<dbReference type="InterPro" id="IPR020568">
    <property type="entry name" value="Ribosomal_Su5_D2-typ_SF"/>
</dbReference>
<evidence type="ECO:0000313" key="4">
    <source>
        <dbReference type="EMBL" id="CAE4584763.1"/>
    </source>
</evidence>
<dbReference type="Pfam" id="PF00183">
    <property type="entry name" value="HSP90"/>
    <property type="match status" value="1"/>
</dbReference>
<accession>A0A6U3S565</accession>
<dbReference type="SUPFAM" id="SSF110942">
    <property type="entry name" value="HSP90 C-terminal domain"/>
    <property type="match status" value="1"/>
</dbReference>
<dbReference type="InterPro" id="IPR001404">
    <property type="entry name" value="Hsp90_fam"/>
</dbReference>
<dbReference type="GO" id="GO:0005524">
    <property type="term" value="F:ATP binding"/>
    <property type="evidence" value="ECO:0007669"/>
    <property type="project" value="InterPro"/>
</dbReference>
<protein>
    <recommendedName>
        <fullName evidence="5">Heat shock protein 90</fullName>
    </recommendedName>
</protein>
<comment type="similarity">
    <text evidence="1">Belongs to the heat shock protein 90 family.</text>
</comment>
<dbReference type="FunFam" id="1.20.120.790:FF:000004">
    <property type="entry name" value="Heat shock protein 75 kDa"/>
    <property type="match status" value="1"/>
</dbReference>
<feature type="compositionally biased region" description="Basic and acidic residues" evidence="3">
    <location>
        <begin position="86"/>
        <end position="109"/>
    </location>
</feature>
<organism evidence="4">
    <name type="scientific">Ditylum brightwellii</name>
    <dbReference type="NCBI Taxonomy" id="49249"/>
    <lineage>
        <taxon>Eukaryota</taxon>
        <taxon>Sar</taxon>
        <taxon>Stramenopiles</taxon>
        <taxon>Ochrophyta</taxon>
        <taxon>Bacillariophyta</taxon>
        <taxon>Mediophyceae</taxon>
        <taxon>Lithodesmiophycidae</taxon>
        <taxon>Lithodesmiales</taxon>
        <taxon>Lithodesmiaceae</taxon>
        <taxon>Ditylum</taxon>
    </lineage>
</organism>
<name>A0A6U3S565_9STRA</name>
<dbReference type="SUPFAM" id="SSF54211">
    <property type="entry name" value="Ribosomal protein S5 domain 2-like"/>
    <property type="match status" value="1"/>
</dbReference>
<evidence type="ECO:0000256" key="1">
    <source>
        <dbReference type="ARBA" id="ARBA00008239"/>
    </source>
</evidence>
<dbReference type="Gene3D" id="3.40.50.11260">
    <property type="match status" value="1"/>
</dbReference>
<dbReference type="GO" id="GO:0016887">
    <property type="term" value="F:ATP hydrolysis activity"/>
    <property type="evidence" value="ECO:0007669"/>
    <property type="project" value="InterPro"/>
</dbReference>
<reference evidence="4" key="1">
    <citation type="submission" date="2021-01" db="EMBL/GenBank/DDBJ databases">
        <authorList>
            <person name="Corre E."/>
            <person name="Pelletier E."/>
            <person name="Niang G."/>
            <person name="Scheremetjew M."/>
            <person name="Finn R."/>
            <person name="Kale V."/>
            <person name="Holt S."/>
            <person name="Cochrane G."/>
            <person name="Meng A."/>
            <person name="Brown T."/>
            <person name="Cohen L."/>
        </authorList>
    </citation>
    <scope>NUCLEOTIDE SEQUENCE</scope>
    <source>
        <strain evidence="4">GSO104</strain>
    </source>
</reference>